<gene>
    <name evidence="1" type="ORF">PTKU64_94420</name>
</gene>
<geneLocation type="plasmid" evidence="1 2">
    <name>pPT70</name>
</geneLocation>
<protein>
    <submittedName>
        <fullName evidence="1">Uncharacterized protein</fullName>
    </submittedName>
</protein>
<accession>A0ABM7U3J2</accession>
<dbReference type="EMBL" id="AP024960">
    <property type="protein sequence ID" value="BCZ85767.1"/>
    <property type="molecule type" value="Genomic_DNA"/>
</dbReference>
<name>A0ABM7U3J2_9BURK</name>
<sequence length="76" mass="8252">MVGTTTAERSITAASCGADRGAIDVPTRLSSYHRTNHAASLALAKNLRKNGSAHARMMELAKVSRLFLEQRRKIGE</sequence>
<reference evidence="1 2" key="1">
    <citation type="journal article" date="2022" name="Front. Microbiol.">
        <title>Identification and characterization of a novel class of self-sufficient cytochrome P450 hydroxylase involved in cyclohexanecarboxylate degradation in Paraburkholderia terrae strain KU-64.</title>
        <authorList>
            <person name="Yamamoto T."/>
            <person name="Hasegawa Y."/>
            <person name="Iwaki H."/>
        </authorList>
    </citation>
    <scope>NUCLEOTIDE SEQUENCE [LARGE SCALE GENOMIC DNA]</scope>
    <source>
        <strain evidence="1 2">KU-64</strain>
    </source>
</reference>
<proteinExistence type="predicted"/>
<evidence type="ECO:0000313" key="2">
    <source>
        <dbReference type="Proteomes" id="UP001319874"/>
    </source>
</evidence>
<keyword evidence="2" id="KW-1185">Reference proteome</keyword>
<organism evidence="1 2">
    <name type="scientific">Paraburkholderia terrae</name>
    <dbReference type="NCBI Taxonomy" id="311230"/>
    <lineage>
        <taxon>Bacteria</taxon>
        <taxon>Pseudomonadati</taxon>
        <taxon>Pseudomonadota</taxon>
        <taxon>Betaproteobacteria</taxon>
        <taxon>Burkholderiales</taxon>
        <taxon>Burkholderiaceae</taxon>
        <taxon>Paraburkholderia</taxon>
    </lineage>
</organism>
<evidence type="ECO:0000313" key="1">
    <source>
        <dbReference type="EMBL" id="BCZ85767.1"/>
    </source>
</evidence>
<dbReference type="Proteomes" id="UP001319874">
    <property type="component" value="Plasmid pPT70"/>
</dbReference>
<keyword evidence="1" id="KW-0614">Plasmid</keyword>